<dbReference type="EMBL" id="JARKIE010000017">
    <property type="protein sequence ID" value="KAJ7701549.1"/>
    <property type="molecule type" value="Genomic_DNA"/>
</dbReference>
<organism evidence="1 2">
    <name type="scientific">Mycena rosella</name>
    <name type="common">Pink bonnet</name>
    <name type="synonym">Agaricus rosellus</name>
    <dbReference type="NCBI Taxonomy" id="1033263"/>
    <lineage>
        <taxon>Eukaryota</taxon>
        <taxon>Fungi</taxon>
        <taxon>Dikarya</taxon>
        <taxon>Basidiomycota</taxon>
        <taxon>Agaricomycotina</taxon>
        <taxon>Agaricomycetes</taxon>
        <taxon>Agaricomycetidae</taxon>
        <taxon>Agaricales</taxon>
        <taxon>Marasmiineae</taxon>
        <taxon>Mycenaceae</taxon>
        <taxon>Mycena</taxon>
    </lineage>
</organism>
<sequence>MKAAQRRGPTPLPPAVTTLDPVRMTGANFFDISQSSLNSANYFRRIRPKQVTDAHQRQYGDQIQMAEGAFPPDTRGFLYYHSVPNQSPLGGGVRFRVAQSPDAHGFLAGHDLLMEHGLPWHIPIWQLCSRRAHTNLLTVLKADGFAPPEMLLASEKLNISNDSVLVTALGQPWVVRWNWEFSRVYFTAPDRHAVSTLVNMPWVKTGSAFPTPYSGRGLVSVIRLPDGTLGLRVDKVLQLRRDGVNINTIMPEEGLVVPFRGSLILKQTKMAQDKRMLLVDKVNVACQRLPWLPAKPNPLDVYRHRPLPYDHLHKLGFPEHTPGMLSNPLVLPPLPSKYY</sequence>
<dbReference type="AlphaFoldDB" id="A0AAD7DZN8"/>
<accession>A0AAD7DZN8</accession>
<evidence type="ECO:0000313" key="1">
    <source>
        <dbReference type="EMBL" id="KAJ7701549.1"/>
    </source>
</evidence>
<protein>
    <submittedName>
        <fullName evidence="1">Uncharacterized protein</fullName>
    </submittedName>
</protein>
<evidence type="ECO:0000313" key="2">
    <source>
        <dbReference type="Proteomes" id="UP001221757"/>
    </source>
</evidence>
<comment type="caution">
    <text evidence="1">The sequence shown here is derived from an EMBL/GenBank/DDBJ whole genome shotgun (WGS) entry which is preliminary data.</text>
</comment>
<keyword evidence="2" id="KW-1185">Reference proteome</keyword>
<name>A0AAD7DZN8_MYCRO</name>
<gene>
    <name evidence="1" type="ORF">B0H17DRAFT_1195329</name>
</gene>
<proteinExistence type="predicted"/>
<dbReference type="Proteomes" id="UP001221757">
    <property type="component" value="Unassembled WGS sequence"/>
</dbReference>
<reference evidence="1" key="1">
    <citation type="submission" date="2023-03" db="EMBL/GenBank/DDBJ databases">
        <title>Massive genome expansion in bonnet fungi (Mycena s.s.) driven by repeated elements and novel gene families across ecological guilds.</title>
        <authorList>
            <consortium name="Lawrence Berkeley National Laboratory"/>
            <person name="Harder C.B."/>
            <person name="Miyauchi S."/>
            <person name="Viragh M."/>
            <person name="Kuo A."/>
            <person name="Thoen E."/>
            <person name="Andreopoulos B."/>
            <person name="Lu D."/>
            <person name="Skrede I."/>
            <person name="Drula E."/>
            <person name="Henrissat B."/>
            <person name="Morin E."/>
            <person name="Kohler A."/>
            <person name="Barry K."/>
            <person name="LaButti K."/>
            <person name="Morin E."/>
            <person name="Salamov A."/>
            <person name="Lipzen A."/>
            <person name="Mereny Z."/>
            <person name="Hegedus B."/>
            <person name="Baldrian P."/>
            <person name="Stursova M."/>
            <person name="Weitz H."/>
            <person name="Taylor A."/>
            <person name="Grigoriev I.V."/>
            <person name="Nagy L.G."/>
            <person name="Martin F."/>
            <person name="Kauserud H."/>
        </authorList>
    </citation>
    <scope>NUCLEOTIDE SEQUENCE</scope>
    <source>
        <strain evidence="1">CBHHK067</strain>
    </source>
</reference>